<dbReference type="PANTHER" id="PTHR42920">
    <property type="entry name" value="OS03G0707200 PROTEIN-RELATED"/>
    <property type="match status" value="1"/>
</dbReference>
<evidence type="ECO:0000313" key="11">
    <source>
        <dbReference type="Proteomes" id="UP000035721"/>
    </source>
</evidence>
<dbReference type="GO" id="GO:0005886">
    <property type="term" value="C:plasma membrane"/>
    <property type="evidence" value="ECO:0007669"/>
    <property type="project" value="UniProtKB-SubCell"/>
</dbReference>
<feature type="transmembrane region" description="Helical" evidence="8">
    <location>
        <begin position="32"/>
        <end position="51"/>
    </location>
</feature>
<evidence type="ECO:0000256" key="2">
    <source>
        <dbReference type="ARBA" id="ARBA00007362"/>
    </source>
</evidence>
<feature type="transmembrane region" description="Helical" evidence="8">
    <location>
        <begin position="155"/>
        <end position="174"/>
    </location>
</feature>
<feature type="transmembrane region" description="Helical" evidence="8">
    <location>
        <begin position="217"/>
        <end position="241"/>
    </location>
</feature>
<feature type="transmembrane region" description="Helical" evidence="8">
    <location>
        <begin position="72"/>
        <end position="95"/>
    </location>
</feature>
<gene>
    <name evidence="10" type="ORF">BN12_120008</name>
</gene>
<keyword evidence="3" id="KW-1003">Cell membrane</keyword>
<evidence type="ECO:0000256" key="5">
    <source>
        <dbReference type="ARBA" id="ARBA00022989"/>
    </source>
</evidence>
<feature type="transmembrane region" description="Helical" evidence="8">
    <location>
        <begin position="101"/>
        <end position="121"/>
    </location>
</feature>
<evidence type="ECO:0000256" key="4">
    <source>
        <dbReference type="ARBA" id="ARBA00022692"/>
    </source>
</evidence>
<keyword evidence="4 8" id="KW-0812">Transmembrane</keyword>
<dbReference type="Pfam" id="PF00892">
    <property type="entry name" value="EamA"/>
    <property type="match status" value="2"/>
</dbReference>
<evidence type="ECO:0000256" key="6">
    <source>
        <dbReference type="ARBA" id="ARBA00023136"/>
    </source>
</evidence>
<comment type="caution">
    <text evidence="10">The sequence shown here is derived from an EMBL/GenBank/DDBJ whole genome shotgun (WGS) entry which is preliminary data.</text>
</comment>
<feature type="transmembrane region" description="Helical" evidence="8">
    <location>
        <begin position="186"/>
        <end position="205"/>
    </location>
</feature>
<dbReference type="RefSeq" id="WP_048555921.1">
    <property type="nucleotide sequence ID" value="NZ_HF570958.1"/>
</dbReference>
<evidence type="ECO:0000256" key="1">
    <source>
        <dbReference type="ARBA" id="ARBA00004651"/>
    </source>
</evidence>
<organism evidence="10 11">
    <name type="scientific">Nostocoides japonicum T1-X7</name>
    <dbReference type="NCBI Taxonomy" id="1194083"/>
    <lineage>
        <taxon>Bacteria</taxon>
        <taxon>Bacillati</taxon>
        <taxon>Actinomycetota</taxon>
        <taxon>Actinomycetes</taxon>
        <taxon>Micrococcales</taxon>
        <taxon>Intrasporangiaceae</taxon>
        <taxon>Nostocoides</taxon>
    </lineage>
</organism>
<dbReference type="InterPro" id="IPR051258">
    <property type="entry name" value="Diverse_Substrate_Transporter"/>
</dbReference>
<sequence length="317" mass="32225">MGRVLVLMSAAGFGTGAIFGKLAYSAGVSADALLLFRFLIAAVMMGVILLVRPSLRSAGHVTGYRVGLDARTILTGLVLGGAGYAVAAMLFFAALSHIDASVGSLVLYTYPLMVTLGTAALGRGRLTPRRGGALLAATAGTVLVLLGAGGLHYNIVGVALAFGAALVYTAYMLAADLTARHIPPMVLATLVMTGASITLAGRVLLGGGLDLHFGALGWTWVLCMALVATVLAMLAFFAGLARTDTGTVAILSTFEPVVTTTLAALTLHEFLAPLQLLGAALVLSAIPVLQLKRRTRSDPDTSAGGPPETAPAGLAQA</sequence>
<keyword evidence="6 8" id="KW-0472">Membrane</keyword>
<accession>A0A077LTA0</accession>
<feature type="transmembrane region" description="Helical" evidence="8">
    <location>
        <begin position="133"/>
        <end position="149"/>
    </location>
</feature>
<keyword evidence="11" id="KW-1185">Reference proteome</keyword>
<dbReference type="PANTHER" id="PTHR42920:SF5">
    <property type="entry name" value="EAMA DOMAIN-CONTAINING PROTEIN"/>
    <property type="match status" value="1"/>
</dbReference>
<evidence type="ECO:0000256" key="3">
    <source>
        <dbReference type="ARBA" id="ARBA00022475"/>
    </source>
</evidence>
<comment type="subcellular location">
    <subcellularLocation>
        <location evidence="1">Cell membrane</location>
        <topology evidence="1">Multi-pass membrane protein</topology>
    </subcellularLocation>
</comment>
<feature type="transmembrane region" description="Helical" evidence="8">
    <location>
        <begin position="271"/>
        <end position="289"/>
    </location>
</feature>
<dbReference type="InterPro" id="IPR037185">
    <property type="entry name" value="EmrE-like"/>
</dbReference>
<protein>
    <recommendedName>
        <fullName evidence="9">EamA domain-containing protein</fullName>
    </recommendedName>
</protein>
<reference evidence="10 11" key="1">
    <citation type="journal article" date="2013" name="ISME J.">
        <title>A metabolic model for members of the genus Tetrasphaera involved in enhanced biological phosphorus removal.</title>
        <authorList>
            <person name="Kristiansen R."/>
            <person name="Nguyen H.T.T."/>
            <person name="Saunders A.M."/>
            <person name="Nielsen J.L."/>
            <person name="Wimmer R."/>
            <person name="Le V.Q."/>
            <person name="McIlroy S.J."/>
            <person name="Petrovski S."/>
            <person name="Seviour R.J."/>
            <person name="Calteau A."/>
            <person name="Nielsen K.L."/>
            <person name="Nielsen P.H."/>
        </authorList>
    </citation>
    <scope>NUCLEOTIDE SEQUENCE [LARGE SCALE GENOMIC DNA]</scope>
    <source>
        <strain evidence="10 11">T1-X7</strain>
    </source>
</reference>
<feature type="domain" description="EamA" evidence="9">
    <location>
        <begin position="157"/>
        <end position="286"/>
    </location>
</feature>
<evidence type="ECO:0000259" key="9">
    <source>
        <dbReference type="Pfam" id="PF00892"/>
    </source>
</evidence>
<evidence type="ECO:0000313" key="10">
    <source>
        <dbReference type="EMBL" id="CCH76326.1"/>
    </source>
</evidence>
<dbReference type="Proteomes" id="UP000035721">
    <property type="component" value="Unassembled WGS sequence"/>
</dbReference>
<dbReference type="SUPFAM" id="SSF103481">
    <property type="entry name" value="Multidrug resistance efflux transporter EmrE"/>
    <property type="match status" value="2"/>
</dbReference>
<comment type="similarity">
    <text evidence="2">Belongs to the EamA transporter family.</text>
</comment>
<evidence type="ECO:0000256" key="7">
    <source>
        <dbReference type="SAM" id="MobiDB-lite"/>
    </source>
</evidence>
<name>A0A077LTA0_9MICO</name>
<dbReference type="InterPro" id="IPR000620">
    <property type="entry name" value="EamA_dom"/>
</dbReference>
<dbReference type="OrthoDB" id="6119273at2"/>
<dbReference type="AlphaFoldDB" id="A0A077LTA0"/>
<feature type="transmembrane region" description="Helical" evidence="8">
    <location>
        <begin position="248"/>
        <end position="265"/>
    </location>
</feature>
<feature type="domain" description="EamA" evidence="9">
    <location>
        <begin position="2"/>
        <end position="145"/>
    </location>
</feature>
<dbReference type="EMBL" id="CAJB01000024">
    <property type="protein sequence ID" value="CCH76326.1"/>
    <property type="molecule type" value="Genomic_DNA"/>
</dbReference>
<proteinExistence type="inferred from homology"/>
<dbReference type="STRING" id="1194083.BN12_120008"/>
<evidence type="ECO:0000256" key="8">
    <source>
        <dbReference type="SAM" id="Phobius"/>
    </source>
</evidence>
<keyword evidence="5 8" id="KW-1133">Transmembrane helix</keyword>
<feature type="region of interest" description="Disordered" evidence="7">
    <location>
        <begin position="296"/>
        <end position="317"/>
    </location>
</feature>